<dbReference type="PANTHER" id="PTHR31531">
    <property type="entry name" value="E3 UBIQUITIN-PROTEIN LIGASE E3D FAMILY MEMBER"/>
    <property type="match status" value="1"/>
</dbReference>
<gene>
    <name evidence="1" type="ORF">MHBO_005287</name>
</gene>
<accession>A0ABV2AJ95</accession>
<dbReference type="EMBL" id="JBDODL010000253">
    <property type="protein sequence ID" value="MES1919312.1"/>
    <property type="molecule type" value="Genomic_DNA"/>
</dbReference>
<evidence type="ECO:0000313" key="2">
    <source>
        <dbReference type="Proteomes" id="UP001439008"/>
    </source>
</evidence>
<dbReference type="PANTHER" id="PTHR31531:SF2">
    <property type="entry name" value="E3 UBIQUITIN-PROTEIN LIGASE E3D"/>
    <property type="match status" value="1"/>
</dbReference>
<keyword evidence="2" id="KW-1185">Reference proteome</keyword>
<dbReference type="Proteomes" id="UP001439008">
    <property type="component" value="Unassembled WGS sequence"/>
</dbReference>
<protein>
    <submittedName>
        <fullName evidence="1">Uncharacterized protein</fullName>
    </submittedName>
</protein>
<organism evidence="1 2">
    <name type="scientific">Bonamia ostreae</name>
    <dbReference type="NCBI Taxonomy" id="126728"/>
    <lineage>
        <taxon>Eukaryota</taxon>
        <taxon>Sar</taxon>
        <taxon>Rhizaria</taxon>
        <taxon>Endomyxa</taxon>
        <taxon>Ascetosporea</taxon>
        <taxon>Haplosporida</taxon>
        <taxon>Bonamia</taxon>
    </lineage>
</organism>
<dbReference type="Pfam" id="PF09814">
    <property type="entry name" value="HECT_2"/>
    <property type="match status" value="1"/>
</dbReference>
<reference evidence="1 2" key="1">
    <citation type="journal article" date="2024" name="BMC Biol.">
        <title>Comparative genomics of Ascetosporea gives new insight into the evolutionary basis for animal parasitism in Rhizaria.</title>
        <authorList>
            <person name="Hiltunen Thoren M."/>
            <person name="Onut-Brannstrom I."/>
            <person name="Alfjorden A."/>
            <person name="Peckova H."/>
            <person name="Swords F."/>
            <person name="Hooper C."/>
            <person name="Holzer A.S."/>
            <person name="Bass D."/>
            <person name="Burki F."/>
        </authorList>
    </citation>
    <scope>NUCLEOTIDE SEQUENCE [LARGE SCALE GENOMIC DNA]</scope>
    <source>
        <strain evidence="1">20-A016</strain>
    </source>
</reference>
<name>A0ABV2AJ95_9EUKA</name>
<dbReference type="InterPro" id="IPR019193">
    <property type="entry name" value="UBQ-conj_enz_E2-bd_prot"/>
</dbReference>
<comment type="caution">
    <text evidence="1">The sequence shown here is derived from an EMBL/GenBank/DDBJ whole genome shotgun (WGS) entry which is preliminary data.</text>
</comment>
<sequence length="323" mass="37199">MKYFLEKLENIGAILLYLKHGKQKPPKTEIKIETSKVKILILGNQFCLNFEDLRFEQNGSNFENGAMCSILRLKFDRNVKFGQKNSHFDVYNSKSELEKKNYDKIYCRKCDSDLEIEKIESVLAIPSMNWSDYTDLWSCHKESPNMLLKIEDNMLFVKRKSVLLNRTFIVCPLTANSKIFDVKLYNAKNPKLNSLSDLNLLPREFNGEIVSEINCKNCKSFLGLVVKKQYQKTILFKTQIKALNNIFDSYNNQNSLAANILSHSLDFNLNKLAIRNFRNPKESLKIYIISKIAKIAFGAIGSNEVVTPDFVDSVKLGYSSKKI</sequence>
<proteinExistence type="predicted"/>
<evidence type="ECO:0000313" key="1">
    <source>
        <dbReference type="EMBL" id="MES1919312.1"/>
    </source>
</evidence>